<evidence type="ECO:0000313" key="5">
    <source>
        <dbReference type="EMBL" id="KAB6424849.1"/>
    </source>
</evidence>
<dbReference type="Proteomes" id="UP000283369">
    <property type="component" value="Unassembled WGS sequence"/>
</dbReference>
<reference evidence="15 16" key="5">
    <citation type="journal article" date="2019" name="Nat. Med.">
        <title>A library of human gut bacterial isolates paired with longitudinal multiomics data enables mechanistic microbiome research.</title>
        <authorList>
            <person name="Poyet M."/>
            <person name="Groussin M."/>
            <person name="Gibbons S.M."/>
            <person name="Avila-Pacheco J."/>
            <person name="Jiang X."/>
            <person name="Kearney S.M."/>
            <person name="Perrotta A.R."/>
            <person name="Berdy B."/>
            <person name="Zhao S."/>
            <person name="Lieberman T.D."/>
            <person name="Swanson P.K."/>
            <person name="Smith M."/>
            <person name="Roesemann S."/>
            <person name="Alexander J.E."/>
            <person name="Rich S.A."/>
            <person name="Livny J."/>
            <person name="Vlamakis H."/>
            <person name="Clish C."/>
            <person name="Bullock K."/>
            <person name="Deik A."/>
            <person name="Scott J."/>
            <person name="Pierce K.A."/>
            <person name="Xavier R.J."/>
            <person name="Alm E.J."/>
        </authorList>
    </citation>
    <scope>NUCLEOTIDE SEQUENCE [LARGE SCALE GENOMIC DNA]</scope>
    <source>
        <strain evidence="4 17">BIOML-A62</strain>
        <strain evidence="5 16">BIOML-A7</strain>
        <strain evidence="3 15">BIOML-A74</strain>
    </source>
</reference>
<evidence type="ECO:0000313" key="10">
    <source>
        <dbReference type="EMBL" id="SFN24159.1"/>
    </source>
</evidence>
<evidence type="ECO:0000313" key="9">
    <source>
        <dbReference type="EMBL" id="RHL41739.1"/>
    </source>
</evidence>
<evidence type="ECO:0000313" key="15">
    <source>
        <dbReference type="Proteomes" id="UP000435059"/>
    </source>
</evidence>
<evidence type="ECO:0000313" key="16">
    <source>
        <dbReference type="Proteomes" id="UP000471447"/>
    </source>
</evidence>
<evidence type="ECO:0000259" key="2">
    <source>
        <dbReference type="Pfam" id="PF18291"/>
    </source>
</evidence>
<dbReference type="EMBL" id="WDCG01000007">
    <property type="protein sequence ID" value="KAB6424849.1"/>
    <property type="molecule type" value="Genomic_DNA"/>
</dbReference>
<dbReference type="EMBL" id="QROO01000001">
    <property type="protein sequence ID" value="RHL41739.1"/>
    <property type="molecule type" value="Genomic_DNA"/>
</dbReference>
<dbReference type="EMBL" id="WDES01000117">
    <property type="protein sequence ID" value="KAB6078463.1"/>
    <property type="molecule type" value="Genomic_DNA"/>
</dbReference>
<dbReference type="InterPro" id="IPR010992">
    <property type="entry name" value="IHF-like_DNA-bd_dom_sf"/>
</dbReference>
<dbReference type="Proteomes" id="UP000284495">
    <property type="component" value="Unassembled WGS sequence"/>
</dbReference>
<dbReference type="AlphaFoldDB" id="A0A173XHK3"/>
<dbReference type="EMBL" id="QRYV01000049">
    <property type="protein sequence ID" value="RGV09842.1"/>
    <property type="molecule type" value="Genomic_DNA"/>
</dbReference>
<evidence type="ECO:0000256" key="1">
    <source>
        <dbReference type="ARBA" id="ARBA00023125"/>
    </source>
</evidence>
<dbReference type="Proteomes" id="UP000196036">
    <property type="component" value="Unassembled WGS sequence"/>
</dbReference>
<dbReference type="InterPro" id="IPR036388">
    <property type="entry name" value="WH-like_DNA-bd_sf"/>
</dbReference>
<feature type="domain" description="HU" evidence="2">
    <location>
        <begin position="1"/>
        <end position="122"/>
    </location>
</feature>
<dbReference type="Gene3D" id="1.10.10.10">
    <property type="entry name" value="Winged helix-like DNA-binding domain superfamily/Winged helix DNA-binding domain"/>
    <property type="match status" value="1"/>
</dbReference>
<reference evidence="7" key="3">
    <citation type="journal article" date="2018" name="BMC Genomics">
        <title>Whole genome sequencing and function prediction of 133 gut anaerobes isolated from chicken caecum in pure cultures.</title>
        <authorList>
            <person name="Medvecky M."/>
            <person name="Cejkova D."/>
            <person name="Polansky O."/>
            <person name="Karasova D."/>
            <person name="Kubasova T."/>
            <person name="Cizek A."/>
            <person name="Rychlik I."/>
        </authorList>
    </citation>
    <scope>NUCLEOTIDE SEQUENCE</scope>
    <source>
        <strain evidence="7">An109</strain>
    </source>
</reference>
<dbReference type="SUPFAM" id="SSF47729">
    <property type="entry name" value="IHF-like DNA-binding proteins"/>
    <property type="match status" value="1"/>
</dbReference>
<gene>
    <name evidence="7" type="ORF">B5E52_02180</name>
    <name evidence="9" type="ORF">DW027_00260</name>
    <name evidence="8" type="ORF">DWW25_18200</name>
    <name evidence="4" type="ORF">GA424_02970</name>
    <name evidence="3" type="ORF">GA574_29405</name>
    <name evidence="5" type="ORF">GAZ26_09100</name>
    <name evidence="6" type="ORF">LDZ35_13680</name>
    <name evidence="10" type="ORF">SAMN05216250_12646</name>
</gene>
<proteinExistence type="predicted"/>
<dbReference type="Proteomes" id="UP001197958">
    <property type="component" value="Unassembled WGS sequence"/>
</dbReference>
<evidence type="ECO:0000313" key="13">
    <source>
        <dbReference type="Proteomes" id="UP000283369"/>
    </source>
</evidence>
<evidence type="ECO:0000313" key="4">
    <source>
        <dbReference type="EMBL" id="KAB6142574.1"/>
    </source>
</evidence>
<keyword evidence="1 7" id="KW-0238">DNA-binding</keyword>
<evidence type="ECO:0000313" key="17">
    <source>
        <dbReference type="Proteomes" id="UP000487596"/>
    </source>
</evidence>
<dbReference type="GO" id="GO:0003677">
    <property type="term" value="F:DNA binding"/>
    <property type="evidence" value="ECO:0007669"/>
    <property type="project" value="UniProtKB-KW"/>
</dbReference>
<dbReference type="Proteomes" id="UP000183766">
    <property type="component" value="Unassembled WGS sequence"/>
</dbReference>
<reference evidence="6" key="6">
    <citation type="submission" date="2023-08" db="EMBL/GenBank/DDBJ databases">
        <title>Mucin Metabolism Genes Underlie the Key Renovations of Bacteroides xylanisolvens Genomes in Captive Great Apes.</title>
        <authorList>
            <person name="Nishida A.H."/>
        </authorList>
    </citation>
    <scope>NUCLEOTIDE SEQUENCE</scope>
    <source>
        <strain evidence="6">P19.10B</strain>
    </source>
</reference>
<evidence type="ECO:0000313" key="6">
    <source>
        <dbReference type="EMBL" id="MCA4524252.1"/>
    </source>
</evidence>
<reference evidence="13 14" key="4">
    <citation type="submission" date="2018-08" db="EMBL/GenBank/DDBJ databases">
        <title>A genome reference for cultivated species of the human gut microbiota.</title>
        <authorList>
            <person name="Zou Y."/>
            <person name="Xue W."/>
            <person name="Luo G."/>
        </authorList>
    </citation>
    <scope>NUCLEOTIDE SEQUENCE [LARGE SCALE GENOMIC DNA]</scope>
    <source>
        <strain evidence="8 13">AF14-7</strain>
        <strain evidence="9 14">AF38-2</strain>
    </source>
</reference>
<dbReference type="EMBL" id="WDEH01000003">
    <property type="protein sequence ID" value="KAB6142574.1"/>
    <property type="molecule type" value="Genomic_DNA"/>
</dbReference>
<evidence type="ECO:0000313" key="7">
    <source>
        <dbReference type="EMBL" id="OUQ73664.1"/>
    </source>
</evidence>
<evidence type="ECO:0000313" key="14">
    <source>
        <dbReference type="Proteomes" id="UP000284495"/>
    </source>
</evidence>
<name>A0A173XHK3_9BACE</name>
<dbReference type="EMBL" id="NFLW01000003">
    <property type="protein sequence ID" value="OUQ73664.1"/>
    <property type="molecule type" value="Genomic_DNA"/>
</dbReference>
<evidence type="ECO:0000313" key="12">
    <source>
        <dbReference type="Proteomes" id="UP000196036"/>
    </source>
</evidence>
<evidence type="ECO:0000313" key="3">
    <source>
        <dbReference type="EMBL" id="KAB6078463.1"/>
    </source>
</evidence>
<dbReference type="Proteomes" id="UP000471447">
    <property type="component" value="Unassembled WGS sequence"/>
</dbReference>
<dbReference type="RefSeq" id="WP_008023230.1">
    <property type="nucleotide sequence ID" value="NZ_AP031409.1"/>
</dbReference>
<dbReference type="EMBL" id="FOUM01000026">
    <property type="protein sequence ID" value="SFN24159.1"/>
    <property type="molecule type" value="Genomic_DNA"/>
</dbReference>
<evidence type="ECO:0000313" key="11">
    <source>
        <dbReference type="Proteomes" id="UP000183766"/>
    </source>
</evidence>
<dbReference type="Proteomes" id="UP000487596">
    <property type="component" value="Unassembled WGS sequence"/>
</dbReference>
<dbReference type="InterPro" id="IPR041607">
    <property type="entry name" value="HU-HIG"/>
</dbReference>
<evidence type="ECO:0000313" key="8">
    <source>
        <dbReference type="EMBL" id="RGV09842.1"/>
    </source>
</evidence>
<keyword evidence="15" id="KW-1185">Reference proteome</keyword>
<reference evidence="10 11" key="1">
    <citation type="submission" date="2016-10" db="EMBL/GenBank/DDBJ databases">
        <authorList>
            <person name="de Groot N.N."/>
        </authorList>
    </citation>
    <scope>NUCLEOTIDE SEQUENCE [LARGE SCALE GENOMIC DNA]</scope>
    <source>
        <strain evidence="10 11">NLAE-zl-C202</strain>
    </source>
</reference>
<organism evidence="7 12">
    <name type="scientific">Bacteroides xylanisolvens</name>
    <dbReference type="NCBI Taxonomy" id="371601"/>
    <lineage>
        <taxon>Bacteria</taxon>
        <taxon>Pseudomonadati</taxon>
        <taxon>Bacteroidota</taxon>
        <taxon>Bacteroidia</taxon>
        <taxon>Bacteroidales</taxon>
        <taxon>Bacteroidaceae</taxon>
        <taxon>Bacteroides</taxon>
    </lineage>
</organism>
<dbReference type="Proteomes" id="UP000435059">
    <property type="component" value="Unassembled WGS sequence"/>
</dbReference>
<dbReference type="EMBL" id="JAIWWW010000032">
    <property type="protein sequence ID" value="MCA4524252.1"/>
    <property type="molecule type" value="Genomic_DNA"/>
</dbReference>
<dbReference type="Pfam" id="PF18291">
    <property type="entry name" value="HU-HIG"/>
    <property type="match status" value="1"/>
</dbReference>
<accession>A0A173XHK3</accession>
<sequence>MSVNYDLYETPDLTKSGEEQPLHARVVLKGSYTAEEFVEQVTAFQHMPHAQVVGVIEAISKELRHLLLKGFSVELGDIGYFTLSLNVNKEVTDSKDLRSPSVSLKDINLRINRQFKKDIETELVLQRYHSPFRVKNPLAEEKCLQRLNKFLEKNPCINRQDYALLVGKTKTQALQDINAFIEKGILKKYGAGRSVVYIKVG</sequence>
<reference evidence="12" key="2">
    <citation type="submission" date="2017-04" db="EMBL/GenBank/DDBJ databases">
        <title>Function of individual gut microbiota members based on whole genome sequencing of pure cultures obtained from chicken caecum.</title>
        <authorList>
            <person name="Medvecky M."/>
            <person name="Cejkova D."/>
            <person name="Polansky O."/>
            <person name="Karasova D."/>
            <person name="Kubasova T."/>
            <person name="Cizek A."/>
            <person name="Rychlik I."/>
        </authorList>
    </citation>
    <scope>NUCLEOTIDE SEQUENCE [LARGE SCALE GENOMIC DNA]</scope>
    <source>
        <strain evidence="12">An109</strain>
    </source>
</reference>
<protein>
    <submittedName>
        <fullName evidence="7 10">DNA-binding protein</fullName>
    </submittedName>
    <submittedName>
        <fullName evidence="6">DsbA family protein</fullName>
    </submittedName>
</protein>